<dbReference type="STRING" id="1399968.CI15_11150"/>
<evidence type="ECO:0000259" key="6">
    <source>
        <dbReference type="PROSITE" id="PS50893"/>
    </source>
</evidence>
<keyword evidence="3" id="KW-0472">Membrane</keyword>
<keyword evidence="3" id="KW-0997">Cell inner membrane</keyword>
<dbReference type="Proteomes" id="UP000075613">
    <property type="component" value="Unassembled WGS sequence"/>
</dbReference>
<protein>
    <submittedName>
        <fullName evidence="7">ABC transporter ATP-binding protein</fullName>
    </submittedName>
</protein>
<dbReference type="GO" id="GO:0016887">
    <property type="term" value="F:ATP hydrolysis activity"/>
    <property type="evidence" value="ECO:0007669"/>
    <property type="project" value="InterPro"/>
</dbReference>
<evidence type="ECO:0000313" key="7">
    <source>
        <dbReference type="EMBL" id="KXU88470.1"/>
    </source>
</evidence>
<dbReference type="SUPFAM" id="SSF52540">
    <property type="entry name" value="P-loop containing nucleoside triphosphate hydrolases"/>
    <property type="match status" value="1"/>
</dbReference>
<dbReference type="InterPro" id="IPR027417">
    <property type="entry name" value="P-loop_NTPase"/>
</dbReference>
<dbReference type="Pfam" id="PF00005">
    <property type="entry name" value="ABC_tran"/>
    <property type="match status" value="1"/>
</dbReference>
<dbReference type="RefSeq" id="WP_062127686.1">
    <property type="nucleotide sequence ID" value="NZ_LRBG01000008.1"/>
</dbReference>
<dbReference type="PANTHER" id="PTHR45772">
    <property type="entry name" value="CONSERVED COMPONENT OF ABC TRANSPORTER FOR NATURAL AMINO ACIDS-RELATED"/>
    <property type="match status" value="1"/>
</dbReference>
<evidence type="ECO:0000313" key="8">
    <source>
        <dbReference type="Proteomes" id="UP000075613"/>
    </source>
</evidence>
<dbReference type="InterPro" id="IPR003439">
    <property type="entry name" value="ABC_transporter-like_ATP-bd"/>
</dbReference>
<evidence type="ECO:0000256" key="1">
    <source>
        <dbReference type="ARBA" id="ARBA00022448"/>
    </source>
</evidence>
<dbReference type="InterPro" id="IPR051120">
    <property type="entry name" value="ABC_AA/LPS_Transport"/>
</dbReference>
<comment type="caution">
    <text evidence="7">The sequence shown here is derived from an EMBL/GenBank/DDBJ whole genome shotgun (WGS) entry which is preliminary data.</text>
</comment>
<reference evidence="7 8" key="1">
    <citation type="journal article" date="2015" name="Int. J. Syst. Evol. Microbiol.">
        <title>Burkholderia monticola sp. nov., isolated from mountain soil.</title>
        <authorList>
            <person name="Baek I."/>
            <person name="Seo B."/>
            <person name="Lee I."/>
            <person name="Yi H."/>
            <person name="Chun J."/>
        </authorList>
    </citation>
    <scope>NUCLEOTIDE SEQUENCE [LARGE SCALE GENOMIC DNA]</scope>
    <source>
        <strain evidence="7 8">JC2948</strain>
    </source>
</reference>
<dbReference type="OrthoDB" id="9781337at2"/>
<dbReference type="SMART" id="SM00382">
    <property type="entry name" value="AAA"/>
    <property type="match status" value="1"/>
</dbReference>
<proteinExistence type="predicted"/>
<evidence type="ECO:0000256" key="4">
    <source>
        <dbReference type="ARBA" id="ARBA00022741"/>
    </source>
</evidence>
<evidence type="ECO:0000256" key="5">
    <source>
        <dbReference type="ARBA" id="ARBA00022840"/>
    </source>
</evidence>
<dbReference type="EMBL" id="LRBG01000008">
    <property type="protein sequence ID" value="KXU88470.1"/>
    <property type="molecule type" value="Genomic_DNA"/>
</dbReference>
<name>A0A149PTT9_9BURK</name>
<sequence length="266" mass="27885">MIPALALYGIDKRFGATQILRGVDLAIEPGERHALIGPNGAGKSTLFNLIGGGARPSAGRIHLFGADITRLAPAAIARRGLARSFQSTSVFARLSVFDNLRCAAQLAERDRTRWWQRPTGTAAVDARAANVLEAVGLGARRDVAAGTLSYAEQRALDLGIALAGGAHTLLLDEPTAGMNRAEAARAIELIRNTTAGRTLLMVEHDMDAVFALADRISVLVQGRIIASGSPAAIRADAAVRAAYLGEGFDQNPGTRTGDRADKGGGR</sequence>
<evidence type="ECO:0000256" key="2">
    <source>
        <dbReference type="ARBA" id="ARBA00022475"/>
    </source>
</evidence>
<gene>
    <name evidence="7" type="ORF">CI15_11150</name>
</gene>
<dbReference type="GO" id="GO:0005524">
    <property type="term" value="F:ATP binding"/>
    <property type="evidence" value="ECO:0007669"/>
    <property type="project" value="UniProtKB-KW"/>
</dbReference>
<keyword evidence="1" id="KW-0813">Transport</keyword>
<dbReference type="InterPro" id="IPR003593">
    <property type="entry name" value="AAA+_ATPase"/>
</dbReference>
<evidence type="ECO:0000256" key="3">
    <source>
        <dbReference type="ARBA" id="ARBA00022519"/>
    </source>
</evidence>
<keyword evidence="5 7" id="KW-0067">ATP-binding</keyword>
<keyword evidence="4" id="KW-0547">Nucleotide-binding</keyword>
<dbReference type="AlphaFoldDB" id="A0A149PTT9"/>
<dbReference type="Pfam" id="PF12399">
    <property type="entry name" value="BCA_ABC_TP_C"/>
    <property type="match status" value="1"/>
</dbReference>
<dbReference type="GO" id="GO:0005886">
    <property type="term" value="C:plasma membrane"/>
    <property type="evidence" value="ECO:0007669"/>
    <property type="project" value="TreeGrafter"/>
</dbReference>
<dbReference type="PANTHER" id="PTHR45772:SF3">
    <property type="entry name" value="ABC TRANSPORTER ATP-BINDING PROTEIN"/>
    <property type="match status" value="1"/>
</dbReference>
<feature type="domain" description="ABC transporter" evidence="6">
    <location>
        <begin position="5"/>
        <end position="246"/>
    </location>
</feature>
<dbReference type="PROSITE" id="PS50893">
    <property type="entry name" value="ABC_TRANSPORTER_2"/>
    <property type="match status" value="1"/>
</dbReference>
<accession>A0A149PTT9</accession>
<organism evidence="7 8">
    <name type="scientific">Paraburkholderia monticola</name>
    <dbReference type="NCBI Taxonomy" id="1399968"/>
    <lineage>
        <taxon>Bacteria</taxon>
        <taxon>Pseudomonadati</taxon>
        <taxon>Pseudomonadota</taxon>
        <taxon>Betaproteobacteria</taxon>
        <taxon>Burkholderiales</taxon>
        <taxon>Burkholderiaceae</taxon>
        <taxon>Paraburkholderia</taxon>
    </lineage>
</organism>
<keyword evidence="2" id="KW-1003">Cell membrane</keyword>
<dbReference type="Gene3D" id="3.40.50.300">
    <property type="entry name" value="P-loop containing nucleotide triphosphate hydrolases"/>
    <property type="match status" value="1"/>
</dbReference>
<dbReference type="CDD" id="cd03219">
    <property type="entry name" value="ABC_Mj1267_LivG_branched"/>
    <property type="match status" value="1"/>
</dbReference>
<dbReference type="InterPro" id="IPR032823">
    <property type="entry name" value="BCA_ABC_TP_C"/>
</dbReference>
<keyword evidence="8" id="KW-1185">Reference proteome</keyword>